<feature type="domain" description="ABC transmembrane type-1" evidence="13">
    <location>
        <begin position="157"/>
        <end position="439"/>
    </location>
</feature>
<organism evidence="14">
    <name type="scientific">Xenopus tropicalis</name>
    <name type="common">Western clawed frog</name>
    <name type="synonym">Silurana tropicalis</name>
    <dbReference type="NCBI Taxonomy" id="8364"/>
    <lineage>
        <taxon>Eukaryota</taxon>
        <taxon>Metazoa</taxon>
        <taxon>Chordata</taxon>
        <taxon>Craniata</taxon>
        <taxon>Vertebrata</taxon>
        <taxon>Euteleostomi</taxon>
        <taxon>Amphibia</taxon>
        <taxon>Batrachia</taxon>
        <taxon>Anura</taxon>
        <taxon>Pipoidea</taxon>
        <taxon>Pipidae</taxon>
        <taxon>Xenopodinae</taxon>
        <taxon>Xenopus</taxon>
        <taxon>Silurana</taxon>
    </lineage>
</organism>
<evidence type="ECO:0000256" key="2">
    <source>
        <dbReference type="ARBA" id="ARBA00006493"/>
    </source>
</evidence>
<reference evidence="16" key="3">
    <citation type="submission" date="2025-04" db="UniProtKB">
        <authorList>
            <consortium name="RefSeq"/>
        </authorList>
    </citation>
    <scope>IDENTIFICATION</scope>
    <source>
        <strain evidence="16">Nigerian</strain>
        <tissue evidence="16">Liver and blood</tissue>
    </source>
</reference>
<dbReference type="GeneTree" id="ENSGT00940000159023"/>
<reference evidence="14" key="1">
    <citation type="journal article" date="2010" name="Science">
        <title>The genome of the Western clawed frog Xenopus tropicalis.</title>
        <authorList>
            <person name="Hellsten U."/>
            <person name="Harland R.M."/>
            <person name="Gilchrist M.J."/>
            <person name="Hendrix D."/>
            <person name="Jurka J."/>
            <person name="Kapitonov V."/>
            <person name="Ovcharenko I."/>
            <person name="Putnam N.H."/>
            <person name="Shu S."/>
            <person name="Taher L."/>
            <person name="Blitz I.L."/>
            <person name="Blumberg B."/>
            <person name="Dichmann D.S."/>
            <person name="Dubchak I."/>
            <person name="Amaya E."/>
            <person name="Detter J.C."/>
            <person name="Fletcher R."/>
            <person name="Gerhard D.S."/>
            <person name="Goodstein D."/>
            <person name="Graves T."/>
            <person name="Grigoriev I.V."/>
            <person name="Grimwood J."/>
            <person name="Kawashima T."/>
            <person name="Lindquist E."/>
            <person name="Lucas S.M."/>
            <person name="Mead P.E."/>
            <person name="Mitros T."/>
            <person name="Ogino H."/>
            <person name="Ohta Y."/>
            <person name="Poliakov A.V."/>
            <person name="Pollet N."/>
            <person name="Robert J."/>
            <person name="Salamov A."/>
            <person name="Sater A.K."/>
            <person name="Schmutz J."/>
            <person name="Terry A."/>
            <person name="Vize P.D."/>
            <person name="Warren W.C."/>
            <person name="Wells D."/>
            <person name="Wills A."/>
            <person name="Wilson R.K."/>
            <person name="Zimmerman L.B."/>
            <person name="Zorn A.M."/>
            <person name="Grainger R."/>
            <person name="Grammer T."/>
            <person name="Khokha M.K."/>
            <person name="Richardson P.M."/>
            <person name="Rokhsar D.S."/>
        </authorList>
    </citation>
    <scope>NUCLEOTIDE SEQUENCE [LARGE SCALE GENOMIC DNA]</scope>
    <source>
        <strain evidence="14">Nigerian</strain>
    </source>
</reference>
<feature type="transmembrane region" description="Helical" evidence="11">
    <location>
        <begin position="102"/>
        <end position="122"/>
    </location>
</feature>
<dbReference type="SUPFAM" id="SSF90123">
    <property type="entry name" value="ABC transporter transmembrane region"/>
    <property type="match status" value="1"/>
</dbReference>
<name>A0A6I8RDH0_XENTR</name>
<feature type="transmembrane region" description="Helical" evidence="11">
    <location>
        <begin position="7"/>
        <end position="29"/>
    </location>
</feature>
<dbReference type="AGR" id="Xenbase:XB-GENE-486762"/>
<dbReference type="OrthoDB" id="6500128at2759"/>
<evidence type="ECO:0000256" key="6">
    <source>
        <dbReference type="ARBA" id="ARBA00022840"/>
    </source>
</evidence>
<reference evidence="14" key="2">
    <citation type="submission" date="2020-05" db="UniProtKB">
        <authorList>
            <consortium name="Ensembl"/>
        </authorList>
    </citation>
    <scope>IDENTIFICATION</scope>
</reference>
<dbReference type="InterPro" id="IPR039421">
    <property type="entry name" value="Type_1_exporter"/>
</dbReference>
<dbReference type="PROSITE" id="PS00211">
    <property type="entry name" value="ABC_TRANSPORTER_1"/>
    <property type="match status" value="1"/>
</dbReference>
<comment type="similarity">
    <text evidence="2">Belongs to the ABC transporter superfamily. ABCB family. MHC peptide exporter (TC 3.A.1.209) subfamily.</text>
</comment>
<keyword evidence="4 11" id="KW-0812">Transmembrane</keyword>
<dbReference type="GeneID" id="100494735"/>
<keyword evidence="9 11" id="KW-1133">Transmembrane helix</keyword>
<dbReference type="GO" id="GO:0016020">
    <property type="term" value="C:membrane"/>
    <property type="evidence" value="ECO:0007669"/>
    <property type="project" value="InterPro"/>
</dbReference>
<dbReference type="PANTHER" id="PTHR43394:SF13">
    <property type="entry name" value="ANTIGEN PEPTIDE TRANSPORTER 1"/>
    <property type="match status" value="1"/>
</dbReference>
<evidence type="ECO:0000313" key="15">
    <source>
        <dbReference type="Proteomes" id="UP000008143"/>
    </source>
</evidence>
<comment type="subcellular location">
    <subcellularLocation>
        <location evidence="1">Endomembrane system</location>
        <topology evidence="1">Multi-pass membrane protein</topology>
    </subcellularLocation>
</comment>
<dbReference type="InterPro" id="IPR011527">
    <property type="entry name" value="ABC1_TM_dom"/>
</dbReference>
<feature type="transmembrane region" description="Helical" evidence="11">
    <location>
        <begin position="152"/>
        <end position="173"/>
    </location>
</feature>
<feature type="transmembrane region" description="Helical" evidence="11">
    <location>
        <begin position="193"/>
        <end position="220"/>
    </location>
</feature>
<evidence type="ECO:0000313" key="14">
    <source>
        <dbReference type="Ensembl" id="ENSXETP00000079111"/>
    </source>
</evidence>
<evidence type="ECO:0000256" key="5">
    <source>
        <dbReference type="ARBA" id="ARBA00022741"/>
    </source>
</evidence>
<gene>
    <name evidence="14 16 17" type="primary">tap1</name>
</gene>
<dbReference type="GO" id="GO:0016887">
    <property type="term" value="F:ATP hydrolysis activity"/>
    <property type="evidence" value="ECO:0007669"/>
    <property type="project" value="InterPro"/>
</dbReference>
<keyword evidence="15" id="KW-1185">Reference proteome</keyword>
<evidence type="ECO:0000256" key="11">
    <source>
        <dbReference type="SAM" id="Phobius"/>
    </source>
</evidence>
<dbReference type="InterPro" id="IPR036640">
    <property type="entry name" value="ABC1_TM_sf"/>
</dbReference>
<dbReference type="Xenbase" id="XB-GENE-486762">
    <property type="gene designation" value="tap1"/>
</dbReference>
<evidence type="ECO:0000259" key="13">
    <source>
        <dbReference type="PROSITE" id="PS50929"/>
    </source>
</evidence>
<dbReference type="KEGG" id="xtr:100494735"/>
<dbReference type="FunFam" id="1.20.1560.10:FF:000370">
    <property type="entry name" value="Novel protein similar to human transporter 2, ATP-binding cassette, sub-family B (MDR/TAP2)"/>
    <property type="match status" value="1"/>
</dbReference>
<evidence type="ECO:0000313" key="16">
    <source>
        <dbReference type="RefSeq" id="XP_031747270.1"/>
    </source>
</evidence>
<dbReference type="AlphaFoldDB" id="A0A6I8RDH0"/>
<dbReference type="FunFam" id="3.40.50.300:FF:000140">
    <property type="entry name" value="Lipid A export ATP-binding/permease protein MsbA"/>
    <property type="match status" value="1"/>
</dbReference>
<feature type="transmembrane region" description="Helical" evidence="11">
    <location>
        <begin position="69"/>
        <end position="90"/>
    </location>
</feature>
<feature type="transmembrane region" description="Helical" evidence="11">
    <location>
        <begin position="374"/>
        <end position="398"/>
    </location>
</feature>
<dbReference type="GO" id="GO:0015421">
    <property type="term" value="F:ABC-type oligopeptide transporter activity"/>
    <property type="evidence" value="ECO:0000318"/>
    <property type="project" value="GO_Central"/>
</dbReference>
<dbReference type="PROSITE" id="PS50893">
    <property type="entry name" value="ABC_TRANSPORTER_2"/>
    <property type="match status" value="1"/>
</dbReference>
<dbReference type="Ensembl" id="ENSXETT00000095909">
    <property type="protein sequence ID" value="ENSXETP00000079111"/>
    <property type="gene ID" value="ENSXETG00000035563"/>
</dbReference>
<feature type="transmembrane region" description="Helical" evidence="11">
    <location>
        <begin position="282"/>
        <end position="310"/>
    </location>
</feature>
<dbReference type="CTD" id="6890"/>
<feature type="domain" description="ABC transporter" evidence="12">
    <location>
        <begin position="472"/>
        <end position="708"/>
    </location>
</feature>
<dbReference type="Pfam" id="PF00664">
    <property type="entry name" value="ABC_membrane"/>
    <property type="match status" value="1"/>
</dbReference>
<keyword evidence="10 11" id="KW-0472">Membrane</keyword>
<dbReference type="PROSITE" id="PS50929">
    <property type="entry name" value="ABC_TM1F"/>
    <property type="match status" value="1"/>
</dbReference>
<dbReference type="GO" id="GO:0005524">
    <property type="term" value="F:ATP binding"/>
    <property type="evidence" value="ECO:0007669"/>
    <property type="project" value="UniProtKB-KW"/>
</dbReference>
<dbReference type="RefSeq" id="XP_031747270.1">
    <property type="nucleotide sequence ID" value="XM_031891410.1"/>
</dbReference>
<dbReference type="InterPro" id="IPR003593">
    <property type="entry name" value="AAA+_ATPase"/>
</dbReference>
<sequence length="716" mass="80068">MNPFWTLSCLFAIDIATLPLIGSFLSHILPSDLPLILPWLVGLSRLLFLILSLRVLSRSFRLPFHRDHLNLYCTVLSLLVPIYISLTSLVNPHRSANLLYSWTHWVILFWCYLLTLISAVVVHQLLPYSTEKKDAEVTAASLGRLIALLKPYIFRFLLVAFFLVLSSWGELALPSYTGHMTDWIANKKDPSSFTTAIIAMSLITVASAVAEFVCDCIYFMTMSLIHSHTQGLLIRSVLRQEITFFDSTSTGDITSRVTTDTITMAESLSSNLSLLMWYFMRLVLLLTYMVMLSTKLTFFTILCLGIVILVPKLSGTFYQNLAVQVQQSLSNANQVALETFSNMKTVKSFANEEGECQRYESKLQETYQLNKMEALYYAISMVANNFSGLALKVGILYYGGRLVTNGKVSGGDLVSFVLYELQFSSAVEVLLRMYPDVRKAVGSSEKIFEYMDRIPKLPSAGTLAPPDLKGVIQFKNVTFSFPTRPDMTALQDVSFELPPGKVTALVGPCDAGKSTVVQLLMRFYEPQKGAILLDGKPLSQYDNQYYRKKVSLVSQEPTLSACSLQDNIAYGMGNVSFRSVQEAAKTADAHDFISEMANSYQTGVGPKGGLLSVGQKQRVALARALLRKPKVLILDDATSSLDVESELKVQNAIYDQLAERTVLLISHRMNTVQRADHILVLEGGCITEEGTHEQLMAQKGSYWKLWQKQFSSFQRE</sequence>
<dbReference type="GO" id="GO:0012505">
    <property type="term" value="C:endomembrane system"/>
    <property type="evidence" value="ECO:0007669"/>
    <property type="project" value="UniProtKB-SubCell"/>
</dbReference>
<evidence type="ECO:0000256" key="8">
    <source>
        <dbReference type="ARBA" id="ARBA00022967"/>
    </source>
</evidence>
<dbReference type="PANTHER" id="PTHR43394">
    <property type="entry name" value="ATP-DEPENDENT PERMEASE MDL1, MITOCHONDRIAL"/>
    <property type="match status" value="1"/>
</dbReference>
<dbReference type="InterPro" id="IPR027417">
    <property type="entry name" value="P-loop_NTPase"/>
</dbReference>
<dbReference type="Gene3D" id="1.20.1560.10">
    <property type="entry name" value="ABC transporter type 1, transmembrane domain"/>
    <property type="match status" value="1"/>
</dbReference>
<dbReference type="Pfam" id="PF00005">
    <property type="entry name" value="ABC_tran"/>
    <property type="match status" value="1"/>
</dbReference>
<evidence type="ECO:0000256" key="9">
    <source>
        <dbReference type="ARBA" id="ARBA00022989"/>
    </source>
</evidence>
<dbReference type="PRINTS" id="PR01896">
    <property type="entry name" value="TAP1PROTEIN"/>
</dbReference>
<keyword evidence="7" id="KW-0571">Peptide transport</keyword>
<keyword evidence="7" id="KW-0653">Protein transport</keyword>
<keyword evidence="6" id="KW-0067">ATP-binding</keyword>
<dbReference type="PIRSF" id="PIRSF002773">
    <property type="entry name" value="ABC_prm/ATPase_B"/>
    <property type="match status" value="1"/>
</dbReference>
<evidence type="ECO:0000256" key="10">
    <source>
        <dbReference type="ARBA" id="ARBA00023136"/>
    </source>
</evidence>
<evidence type="ECO:0000256" key="1">
    <source>
        <dbReference type="ARBA" id="ARBA00004127"/>
    </source>
</evidence>
<proteinExistence type="inferred from homology"/>
<dbReference type="InterPro" id="IPR017871">
    <property type="entry name" value="ABC_transporter-like_CS"/>
</dbReference>
<accession>A0A6I8RDH0</accession>
<evidence type="ECO:0000313" key="17">
    <source>
        <dbReference type="Xenbase" id="XB-GENE-486762"/>
    </source>
</evidence>
<evidence type="ECO:0000256" key="7">
    <source>
        <dbReference type="ARBA" id="ARBA00022856"/>
    </source>
</evidence>
<dbReference type="OMA" id="LTMPLMD"/>
<evidence type="ECO:0000256" key="3">
    <source>
        <dbReference type="ARBA" id="ARBA00022448"/>
    </source>
</evidence>
<dbReference type="Proteomes" id="UP000008143">
    <property type="component" value="Chromosome 8"/>
</dbReference>
<dbReference type="InterPro" id="IPR003439">
    <property type="entry name" value="ABC_transporter-like_ATP-bd"/>
</dbReference>
<keyword evidence="3" id="KW-0813">Transport</keyword>
<dbReference type="SUPFAM" id="SSF52540">
    <property type="entry name" value="P-loop containing nucleoside triphosphate hydrolases"/>
    <property type="match status" value="1"/>
</dbReference>
<dbReference type="Gene3D" id="3.40.50.300">
    <property type="entry name" value="P-loop containing nucleotide triphosphate hydrolases"/>
    <property type="match status" value="1"/>
</dbReference>
<feature type="transmembrane region" description="Helical" evidence="11">
    <location>
        <begin position="35"/>
        <end position="57"/>
    </location>
</feature>
<keyword evidence="8" id="KW-1278">Translocase</keyword>
<keyword evidence="5" id="KW-0547">Nucleotide-binding</keyword>
<dbReference type="SMART" id="SM00382">
    <property type="entry name" value="AAA"/>
    <property type="match status" value="1"/>
</dbReference>
<evidence type="ECO:0000259" key="12">
    <source>
        <dbReference type="PROSITE" id="PS50893"/>
    </source>
</evidence>
<dbReference type="CDD" id="cd18589">
    <property type="entry name" value="ABC_6TM_TAP1"/>
    <property type="match status" value="1"/>
</dbReference>
<dbReference type="Bgee" id="ENSXETG00000035563">
    <property type="expression patterns" value="Expressed in intestine and 7 other cell types or tissues"/>
</dbReference>
<evidence type="ECO:0000256" key="4">
    <source>
        <dbReference type="ARBA" id="ARBA00022692"/>
    </source>
</evidence>
<protein>
    <submittedName>
        <fullName evidence="16">Antigen peptide transporter 1</fullName>
    </submittedName>
    <submittedName>
        <fullName evidence="14">Transporter 1, ATP-binding cassette, sub-family B (MDR/TAP)</fullName>
    </submittedName>
</protein>